<accession>A0A5C5ZQJ2</accession>
<dbReference type="RefSeq" id="WP_197168244.1">
    <property type="nucleotide sequence ID" value="NZ_SJPM01000017.1"/>
</dbReference>
<keyword evidence="2" id="KW-0732">Signal</keyword>
<evidence type="ECO:0000313" key="4">
    <source>
        <dbReference type="Proteomes" id="UP000316213"/>
    </source>
</evidence>
<keyword evidence="4" id="KW-1185">Reference proteome</keyword>
<evidence type="ECO:0000256" key="1">
    <source>
        <dbReference type="SAM" id="MobiDB-lite"/>
    </source>
</evidence>
<sequence precursor="true">MRWIFATFVLVAVMGCGGNSAETVADGDELAGYLAENPSPEVADPDDADLNSAE</sequence>
<feature type="signal peptide" evidence="2">
    <location>
        <begin position="1"/>
        <end position="21"/>
    </location>
</feature>
<evidence type="ECO:0000256" key="2">
    <source>
        <dbReference type="SAM" id="SignalP"/>
    </source>
</evidence>
<dbReference type="EMBL" id="SJPM01000017">
    <property type="protein sequence ID" value="TWT89530.1"/>
    <property type="molecule type" value="Genomic_DNA"/>
</dbReference>
<protein>
    <recommendedName>
        <fullName evidence="5">Secreted protein</fullName>
    </recommendedName>
</protein>
<comment type="caution">
    <text evidence="3">The sequence shown here is derived from an EMBL/GenBank/DDBJ whole genome shotgun (WGS) entry which is preliminary data.</text>
</comment>
<feature type="chain" id="PRO_5022937413" description="Secreted protein" evidence="2">
    <location>
        <begin position="22"/>
        <end position="54"/>
    </location>
</feature>
<feature type="compositionally biased region" description="Acidic residues" evidence="1">
    <location>
        <begin position="43"/>
        <end position="54"/>
    </location>
</feature>
<evidence type="ECO:0008006" key="5">
    <source>
        <dbReference type="Google" id="ProtNLM"/>
    </source>
</evidence>
<proteinExistence type="predicted"/>
<dbReference type="Proteomes" id="UP000316213">
    <property type="component" value="Unassembled WGS sequence"/>
</dbReference>
<evidence type="ECO:0000313" key="3">
    <source>
        <dbReference type="EMBL" id="TWT89530.1"/>
    </source>
</evidence>
<name>A0A5C5ZQJ2_9BACT</name>
<dbReference type="PROSITE" id="PS51257">
    <property type="entry name" value="PROKAR_LIPOPROTEIN"/>
    <property type="match status" value="1"/>
</dbReference>
<feature type="region of interest" description="Disordered" evidence="1">
    <location>
        <begin position="35"/>
        <end position="54"/>
    </location>
</feature>
<dbReference type="AlphaFoldDB" id="A0A5C5ZQJ2"/>
<reference evidence="3 4" key="1">
    <citation type="submission" date="2019-02" db="EMBL/GenBank/DDBJ databases">
        <title>Deep-cultivation of Planctomycetes and their phenomic and genomic characterization uncovers novel biology.</title>
        <authorList>
            <person name="Wiegand S."/>
            <person name="Jogler M."/>
            <person name="Boedeker C."/>
            <person name="Pinto D."/>
            <person name="Vollmers J."/>
            <person name="Rivas-Marin E."/>
            <person name="Kohn T."/>
            <person name="Peeters S.H."/>
            <person name="Heuer A."/>
            <person name="Rast P."/>
            <person name="Oberbeckmann S."/>
            <person name="Bunk B."/>
            <person name="Jeske O."/>
            <person name="Meyerdierks A."/>
            <person name="Storesund J.E."/>
            <person name="Kallscheuer N."/>
            <person name="Luecker S."/>
            <person name="Lage O.M."/>
            <person name="Pohl T."/>
            <person name="Merkel B.J."/>
            <person name="Hornburger P."/>
            <person name="Mueller R.-W."/>
            <person name="Bruemmer F."/>
            <person name="Labrenz M."/>
            <person name="Spormann A.M."/>
            <person name="Op Den Camp H."/>
            <person name="Overmann J."/>
            <person name="Amann R."/>
            <person name="Jetten M.S.M."/>
            <person name="Mascher T."/>
            <person name="Medema M.H."/>
            <person name="Devos D.P."/>
            <person name="Kaster A.-K."/>
            <person name="Ovreas L."/>
            <person name="Rohde M."/>
            <person name="Galperin M.Y."/>
            <person name="Jogler C."/>
        </authorList>
    </citation>
    <scope>NUCLEOTIDE SEQUENCE [LARGE SCALE GENOMIC DNA]</scope>
    <source>
        <strain evidence="3 4">Pla100</strain>
    </source>
</reference>
<gene>
    <name evidence="3" type="ORF">Pla100_54590</name>
</gene>
<organism evidence="3 4">
    <name type="scientific">Neorhodopirellula pilleata</name>
    <dbReference type="NCBI Taxonomy" id="2714738"/>
    <lineage>
        <taxon>Bacteria</taxon>
        <taxon>Pseudomonadati</taxon>
        <taxon>Planctomycetota</taxon>
        <taxon>Planctomycetia</taxon>
        <taxon>Pirellulales</taxon>
        <taxon>Pirellulaceae</taxon>
        <taxon>Neorhodopirellula</taxon>
    </lineage>
</organism>